<gene>
    <name evidence="1" type="ORF">IXB50_14650</name>
</gene>
<comment type="caution">
    <text evidence="1">The sequence shown here is derived from an EMBL/GenBank/DDBJ whole genome shotgun (WGS) entry which is preliminary data.</text>
</comment>
<reference evidence="1" key="2">
    <citation type="journal article" date="2021" name="Mar. Drugs">
        <title>Genome Reduction and Secondary Metabolism of the Marine Sponge-Associated Cyanobacterium Leptothoe.</title>
        <authorList>
            <person name="Konstantinou D."/>
            <person name="Popin R.V."/>
            <person name="Fewer D.P."/>
            <person name="Sivonen K."/>
            <person name="Gkelis S."/>
        </authorList>
    </citation>
    <scope>NUCLEOTIDE SEQUENCE</scope>
    <source>
        <strain evidence="1">TAU-MAC 1115</strain>
    </source>
</reference>
<reference evidence="1" key="1">
    <citation type="submission" date="2020-11" db="EMBL/GenBank/DDBJ databases">
        <authorList>
            <person name="Konstantinou D."/>
            <person name="Gkelis S."/>
            <person name="Popin R."/>
            <person name="Fewer D."/>
            <person name="Sivonen K."/>
        </authorList>
    </citation>
    <scope>NUCLEOTIDE SEQUENCE</scope>
    <source>
        <strain evidence="1">TAU-MAC 1115</strain>
    </source>
</reference>
<evidence type="ECO:0000313" key="2">
    <source>
        <dbReference type="Proteomes" id="UP000717364"/>
    </source>
</evidence>
<accession>A0A947DH42</accession>
<keyword evidence="2" id="KW-1185">Reference proteome</keyword>
<sequence length="127" mass="14408">MTTLTTTFEFVLPRGLVDETGQVHRQGTMRLATAKDELVAQQHPQVRKHPEYLMLVMLSQVIGQIGTLSQVSPLQLERLFTQDLSYLKEFYNRLNQQGHPYVAAHCSECDRSFQVELTLAGESFATP</sequence>
<dbReference type="RefSeq" id="WP_215609730.1">
    <property type="nucleotide sequence ID" value="NZ_JADOES010000030.1"/>
</dbReference>
<dbReference type="EMBL" id="JADOES010000030">
    <property type="protein sequence ID" value="MBT9316665.1"/>
    <property type="molecule type" value="Genomic_DNA"/>
</dbReference>
<dbReference type="AlphaFoldDB" id="A0A947DH42"/>
<proteinExistence type="predicted"/>
<organism evidence="1 2">
    <name type="scientific">Leptothoe spongobia TAU-MAC 1115</name>
    <dbReference type="NCBI Taxonomy" id="1967444"/>
    <lineage>
        <taxon>Bacteria</taxon>
        <taxon>Bacillati</taxon>
        <taxon>Cyanobacteriota</taxon>
        <taxon>Cyanophyceae</taxon>
        <taxon>Nodosilineales</taxon>
        <taxon>Cymatolegaceae</taxon>
        <taxon>Leptothoe</taxon>
        <taxon>Leptothoe spongobia</taxon>
    </lineage>
</organism>
<name>A0A947DH42_9CYAN</name>
<dbReference type="Proteomes" id="UP000717364">
    <property type="component" value="Unassembled WGS sequence"/>
</dbReference>
<protein>
    <submittedName>
        <fullName evidence="1">Phage tail assembly protein</fullName>
    </submittedName>
</protein>
<evidence type="ECO:0000313" key="1">
    <source>
        <dbReference type="EMBL" id="MBT9316665.1"/>
    </source>
</evidence>